<proteinExistence type="predicted"/>
<protein>
    <submittedName>
        <fullName evidence="2">CLUMA_CG003302, isoform A</fullName>
    </submittedName>
</protein>
<organism evidence="2 3">
    <name type="scientific">Clunio marinus</name>
    <dbReference type="NCBI Taxonomy" id="568069"/>
    <lineage>
        <taxon>Eukaryota</taxon>
        <taxon>Metazoa</taxon>
        <taxon>Ecdysozoa</taxon>
        <taxon>Arthropoda</taxon>
        <taxon>Hexapoda</taxon>
        <taxon>Insecta</taxon>
        <taxon>Pterygota</taxon>
        <taxon>Neoptera</taxon>
        <taxon>Endopterygota</taxon>
        <taxon>Diptera</taxon>
        <taxon>Nematocera</taxon>
        <taxon>Chironomoidea</taxon>
        <taxon>Chironomidae</taxon>
        <taxon>Clunio</taxon>
    </lineage>
</organism>
<dbReference type="Proteomes" id="UP000183832">
    <property type="component" value="Unassembled WGS sequence"/>
</dbReference>
<keyword evidence="1" id="KW-0472">Membrane</keyword>
<sequence length="139" mass="15795">MISHLAKKPTDEKRECLEMSGHKIQHKVNQSIKAAEVENDIKNESLFNVSKPNVSKENSPLRVIQQNDLFALASQLLLFFGLLFRVVFISLKPSYLYPNLTTQLCDVCLSVGRDKAKKSKIFKVNNVEKSEEAEKKGFI</sequence>
<reference evidence="2 3" key="1">
    <citation type="submission" date="2015-04" db="EMBL/GenBank/DDBJ databases">
        <authorList>
            <person name="Syromyatnikov M.Y."/>
            <person name="Popov V.N."/>
        </authorList>
    </citation>
    <scope>NUCLEOTIDE SEQUENCE [LARGE SCALE GENOMIC DNA]</scope>
</reference>
<dbReference type="EMBL" id="CVRI01000013">
    <property type="protein sequence ID" value="CRK89522.1"/>
    <property type="molecule type" value="Genomic_DNA"/>
</dbReference>
<gene>
    <name evidence="2" type="ORF">CLUMA_CG003302</name>
</gene>
<accession>A0A1J1HPR1</accession>
<evidence type="ECO:0000313" key="3">
    <source>
        <dbReference type="Proteomes" id="UP000183832"/>
    </source>
</evidence>
<dbReference type="AlphaFoldDB" id="A0A1J1HPR1"/>
<name>A0A1J1HPR1_9DIPT</name>
<evidence type="ECO:0000256" key="1">
    <source>
        <dbReference type="SAM" id="Phobius"/>
    </source>
</evidence>
<evidence type="ECO:0000313" key="2">
    <source>
        <dbReference type="EMBL" id="CRK89522.1"/>
    </source>
</evidence>
<feature type="transmembrane region" description="Helical" evidence="1">
    <location>
        <begin position="69"/>
        <end position="91"/>
    </location>
</feature>
<keyword evidence="1" id="KW-0812">Transmembrane</keyword>
<keyword evidence="3" id="KW-1185">Reference proteome</keyword>
<keyword evidence="1" id="KW-1133">Transmembrane helix</keyword>